<dbReference type="InterPro" id="IPR001610">
    <property type="entry name" value="PAC"/>
</dbReference>
<keyword evidence="6" id="KW-1185">Reference proteome</keyword>
<dbReference type="Gene3D" id="3.20.20.450">
    <property type="entry name" value="EAL domain"/>
    <property type="match status" value="1"/>
</dbReference>
<dbReference type="Pfam" id="PF08447">
    <property type="entry name" value="PAS_3"/>
    <property type="match status" value="1"/>
</dbReference>
<evidence type="ECO:0000313" key="5">
    <source>
        <dbReference type="EMBL" id="MEK0081752.1"/>
    </source>
</evidence>
<dbReference type="PROSITE" id="PS50112">
    <property type="entry name" value="PAS"/>
    <property type="match status" value="3"/>
</dbReference>
<dbReference type="CDD" id="cd01949">
    <property type="entry name" value="GGDEF"/>
    <property type="match status" value="1"/>
</dbReference>
<sequence length="1054" mass="114948">MLDDPELRPFLDLIPGAVILLQRIDRARPAPVVRLVNRAFTEASGLAADTLVGRSMRALRSVIEPDASFAELMSAAVSGEDFVGKLRLRGIAGQSAPVTARARALLSDSYAVCLELGHGLQPRARCSPGESARLLAALSEACFYELAVGVDCRLRLSYADSRLVELTGYEPEELEAMGGFFALVAPADAPELHRRNQRLLAGQPGTVRYRLKRKSGELRWVQDTARAERDPESELVERIVGTLVDVAEAWADTLPPAMLERHAAILADVLGASLLLVDPTGRLHWAAPRLAEPLGDRLRHHVGQSLGSLLPARLLAAWLDWLDEALAAQAPLRCRLPWPTGRGEELLEACLMAMTDQLVQVVIWLPGSGNASIGGERHLQALLDGLREPLLVVGPELRIRQVNGAFERLIGRSRAELIGHALADRLAAPGTHERLAEALARMLAGGRGGEERIVLPCSLRGGERELELRMVPLRGAAGIEALLVEAQRSGEKTPPPSNGESWLNAVMNSVADGIVLVDPEGMVTWLSRSAEAIFDYPRDAAVGASVDLLLPPGAGQGGGLLQRLLESPGRPTPVEVLIRRRSGELIPVEVEGSFFEQGGRRTTVLVVRDITVRRQTEETLRSLAYHDPLTGLPNRLLFHDRLTQAIERARRNRQLLAVMLVDLDRFKLINDSLGLETGDQVIKAVADRLVQALRRSDTVARLGGDEFMVLLLGVSGAEAAAKVAQKLLESLRPPLVVDGHELTTSASIGLALFPHDGDDAEALIKNADNALSRAKEQGRNHYQFYTDDMNAAAFERLMLESRLRKALEHGEFVIYYQPKVSLADGAIVGVEALLRWFHPDLGLVPPAEFIPLAEETGLIVPIGAWVLRTACAQVRRWHRMGHSGLQLAVNLSARQFQEKNLVATIEQAIRSSEFPPGAVELELTESVIMRDAPEAARRLKELVALGIRLAVDDFGTGYSSLGYLKTFPIGSLKIDRSFVRDVERDPNSAALAQAIIALATSLKLKVVAEGVETREQLEILKGFGCHELQGFVFSRPLPPDELLALLEEGRRLPL</sequence>
<accession>A0ABU8XP03</accession>
<gene>
    <name evidence="5" type="ORF">U1T56_01205</name>
</gene>
<dbReference type="InterPro" id="IPR013655">
    <property type="entry name" value="PAS_fold_3"/>
</dbReference>
<dbReference type="PANTHER" id="PTHR44757">
    <property type="entry name" value="DIGUANYLATE CYCLASE DGCP"/>
    <property type="match status" value="1"/>
</dbReference>
<dbReference type="PROSITE" id="PS50883">
    <property type="entry name" value="EAL"/>
    <property type="match status" value="1"/>
</dbReference>
<name>A0ABU8XP03_9PROT</name>
<dbReference type="InterPro" id="IPR000014">
    <property type="entry name" value="PAS"/>
</dbReference>
<dbReference type="SMART" id="SM00052">
    <property type="entry name" value="EAL"/>
    <property type="match status" value="1"/>
</dbReference>
<dbReference type="PROSITE" id="PS50887">
    <property type="entry name" value="GGDEF"/>
    <property type="match status" value="1"/>
</dbReference>
<dbReference type="Gene3D" id="3.30.450.20">
    <property type="entry name" value="PAS domain"/>
    <property type="match status" value="4"/>
</dbReference>
<evidence type="ECO:0000259" key="1">
    <source>
        <dbReference type="PROSITE" id="PS50112"/>
    </source>
</evidence>
<dbReference type="Gene3D" id="3.30.70.270">
    <property type="match status" value="1"/>
</dbReference>
<dbReference type="NCBIfam" id="TIGR00254">
    <property type="entry name" value="GGDEF"/>
    <property type="match status" value="1"/>
</dbReference>
<dbReference type="InterPro" id="IPR000700">
    <property type="entry name" value="PAS-assoc_C"/>
</dbReference>
<dbReference type="Pfam" id="PF13426">
    <property type="entry name" value="PAS_9"/>
    <property type="match status" value="1"/>
</dbReference>
<dbReference type="SMART" id="SM00267">
    <property type="entry name" value="GGDEF"/>
    <property type="match status" value="1"/>
</dbReference>
<dbReference type="RefSeq" id="WP_418157599.1">
    <property type="nucleotide sequence ID" value="NZ_JBBLZC010000001.1"/>
</dbReference>
<dbReference type="CDD" id="cd01948">
    <property type="entry name" value="EAL"/>
    <property type="match status" value="1"/>
</dbReference>
<feature type="domain" description="PAC" evidence="2">
    <location>
        <begin position="572"/>
        <end position="622"/>
    </location>
</feature>
<feature type="domain" description="GGDEF" evidence="4">
    <location>
        <begin position="654"/>
        <end position="787"/>
    </location>
</feature>
<dbReference type="InterPro" id="IPR013656">
    <property type="entry name" value="PAS_4"/>
</dbReference>
<organism evidence="5 6">
    <name type="scientific">Benzoatithermus flavus</name>
    <dbReference type="NCBI Taxonomy" id="3108223"/>
    <lineage>
        <taxon>Bacteria</taxon>
        <taxon>Pseudomonadati</taxon>
        <taxon>Pseudomonadota</taxon>
        <taxon>Alphaproteobacteria</taxon>
        <taxon>Geminicoccales</taxon>
        <taxon>Geminicoccaceae</taxon>
        <taxon>Benzoatithermus</taxon>
    </lineage>
</organism>
<dbReference type="PROSITE" id="PS50113">
    <property type="entry name" value="PAC"/>
    <property type="match status" value="1"/>
</dbReference>
<dbReference type="Pfam" id="PF08448">
    <property type="entry name" value="PAS_4"/>
    <property type="match status" value="1"/>
</dbReference>
<comment type="caution">
    <text evidence="5">The sequence shown here is derived from an EMBL/GenBank/DDBJ whole genome shotgun (WGS) entry which is preliminary data.</text>
</comment>
<dbReference type="InterPro" id="IPR029787">
    <property type="entry name" value="Nucleotide_cyclase"/>
</dbReference>
<evidence type="ECO:0000259" key="4">
    <source>
        <dbReference type="PROSITE" id="PS50887"/>
    </source>
</evidence>
<dbReference type="SUPFAM" id="SSF55785">
    <property type="entry name" value="PYP-like sensor domain (PAS domain)"/>
    <property type="match status" value="4"/>
</dbReference>
<feature type="domain" description="PAS" evidence="1">
    <location>
        <begin position="150"/>
        <end position="203"/>
    </location>
</feature>
<evidence type="ECO:0000259" key="2">
    <source>
        <dbReference type="PROSITE" id="PS50113"/>
    </source>
</evidence>
<evidence type="ECO:0000259" key="3">
    <source>
        <dbReference type="PROSITE" id="PS50883"/>
    </source>
</evidence>
<dbReference type="InterPro" id="IPR001633">
    <property type="entry name" value="EAL_dom"/>
</dbReference>
<evidence type="ECO:0000313" key="6">
    <source>
        <dbReference type="Proteomes" id="UP001375743"/>
    </source>
</evidence>
<dbReference type="PANTHER" id="PTHR44757:SF2">
    <property type="entry name" value="BIOFILM ARCHITECTURE MAINTENANCE PROTEIN MBAA"/>
    <property type="match status" value="1"/>
</dbReference>
<dbReference type="EMBL" id="JBBLZC010000001">
    <property type="protein sequence ID" value="MEK0081752.1"/>
    <property type="molecule type" value="Genomic_DNA"/>
</dbReference>
<dbReference type="Pfam" id="PF00563">
    <property type="entry name" value="EAL"/>
    <property type="match status" value="1"/>
</dbReference>
<dbReference type="Proteomes" id="UP001375743">
    <property type="component" value="Unassembled WGS sequence"/>
</dbReference>
<reference evidence="5 6" key="1">
    <citation type="submission" date="2024-01" db="EMBL/GenBank/DDBJ databases">
        <title>Multi-omics insights into the function and evolution of sodium benzoate biodegradation pathways in Benzoatithermus flavus gen. nov., sp. nov. from hot spring.</title>
        <authorList>
            <person name="Hu C.-J."/>
            <person name="Li W.-J."/>
        </authorList>
    </citation>
    <scope>NUCLEOTIDE SEQUENCE [LARGE SCALE GENOMIC DNA]</scope>
    <source>
        <strain evidence="5 6">SYSU G07066</strain>
    </source>
</reference>
<feature type="domain" description="PAS" evidence="1">
    <location>
        <begin position="375"/>
        <end position="446"/>
    </location>
</feature>
<dbReference type="SMART" id="SM00086">
    <property type="entry name" value="PAC"/>
    <property type="match status" value="2"/>
</dbReference>
<dbReference type="SUPFAM" id="SSF141868">
    <property type="entry name" value="EAL domain-like"/>
    <property type="match status" value="1"/>
</dbReference>
<dbReference type="NCBIfam" id="TIGR00229">
    <property type="entry name" value="sensory_box"/>
    <property type="match status" value="3"/>
</dbReference>
<dbReference type="Pfam" id="PF00990">
    <property type="entry name" value="GGDEF"/>
    <property type="match status" value="1"/>
</dbReference>
<dbReference type="SMART" id="SM00091">
    <property type="entry name" value="PAS"/>
    <property type="match status" value="5"/>
</dbReference>
<protein>
    <submittedName>
        <fullName evidence="5">EAL domain-containing protein</fullName>
    </submittedName>
</protein>
<dbReference type="SUPFAM" id="SSF55073">
    <property type="entry name" value="Nucleotide cyclase"/>
    <property type="match status" value="1"/>
</dbReference>
<feature type="domain" description="PAS" evidence="1">
    <location>
        <begin position="499"/>
        <end position="568"/>
    </location>
</feature>
<dbReference type="InterPro" id="IPR043128">
    <property type="entry name" value="Rev_trsase/Diguanyl_cyclase"/>
</dbReference>
<dbReference type="InterPro" id="IPR000160">
    <property type="entry name" value="GGDEF_dom"/>
</dbReference>
<dbReference type="InterPro" id="IPR035965">
    <property type="entry name" value="PAS-like_dom_sf"/>
</dbReference>
<dbReference type="CDD" id="cd00130">
    <property type="entry name" value="PAS"/>
    <property type="match status" value="3"/>
</dbReference>
<dbReference type="InterPro" id="IPR035919">
    <property type="entry name" value="EAL_sf"/>
</dbReference>
<feature type="domain" description="EAL" evidence="3">
    <location>
        <begin position="796"/>
        <end position="1050"/>
    </location>
</feature>
<proteinExistence type="predicted"/>
<dbReference type="InterPro" id="IPR052155">
    <property type="entry name" value="Biofilm_reg_signaling"/>
</dbReference>